<keyword evidence="3" id="KW-0410">Iron transport</keyword>
<gene>
    <name evidence="14" type="ORF">SAMN05421799_10528</name>
</gene>
<dbReference type="EC" id="7.6.2.9" evidence="11"/>
<evidence type="ECO:0000256" key="7">
    <source>
        <dbReference type="ARBA" id="ARBA00023065"/>
    </source>
</evidence>
<evidence type="ECO:0000256" key="1">
    <source>
        <dbReference type="ARBA" id="ARBA00022448"/>
    </source>
</evidence>
<dbReference type="STRING" id="252246.SAMN05421799_10528"/>
<evidence type="ECO:0000259" key="13">
    <source>
        <dbReference type="PROSITE" id="PS50893"/>
    </source>
</evidence>
<keyword evidence="1" id="KW-0813">Transport</keyword>
<keyword evidence="4" id="KW-0547">Nucleotide-binding</keyword>
<keyword evidence="7" id="KW-0406">Ion transport</keyword>
<evidence type="ECO:0000256" key="9">
    <source>
        <dbReference type="ARBA" id="ARBA00052482"/>
    </source>
</evidence>
<dbReference type="AlphaFoldDB" id="A0A1N7MBF9"/>
<dbReference type="SMART" id="SM00382">
    <property type="entry name" value="AAA"/>
    <property type="match status" value="1"/>
</dbReference>
<sequence length="358" mass="39181">MNTNDVHRLSISGVTVAHGAEVVVKRATLTVRAGEMVALVGPSGSGKSTLLGAIAGFYPVQAGAIWVGEELVASPTLSLPPERRRIGVVFQSHALWPQWMVVDNVAYPLRRRGMARPAARREAEMMLAAIGMDAFAARYPSELSGGQRQRVGLARALAARPDLYLFDEPTASLDPANREAFMQEVRERIRTTQAGALYVSHQADEALSLAHRVAVMMQGEILQVGAPAEVYECPRTAEIARLLGPAACATGVVHAVDARGWARVQIADSEQTIRLSSLHREVDHGRVSLMMRPEWCELTDDEASLPCRVVRVQYVGHRTLYELESLAGRLLASHTGPPQYQEGERVGWKVRRASVLER</sequence>
<dbReference type="FunFam" id="3.40.50.300:FF:000425">
    <property type="entry name" value="Probable ABC transporter, ATP-binding subunit"/>
    <property type="match status" value="1"/>
</dbReference>
<dbReference type="SUPFAM" id="SSF50331">
    <property type="entry name" value="MOP-like"/>
    <property type="match status" value="1"/>
</dbReference>
<evidence type="ECO:0000256" key="3">
    <source>
        <dbReference type="ARBA" id="ARBA00022496"/>
    </source>
</evidence>
<dbReference type="EMBL" id="FTOO01000005">
    <property type="protein sequence ID" value="SIS83434.1"/>
    <property type="molecule type" value="Genomic_DNA"/>
</dbReference>
<evidence type="ECO:0000256" key="5">
    <source>
        <dbReference type="ARBA" id="ARBA00022840"/>
    </source>
</evidence>
<dbReference type="PROSITE" id="PS00211">
    <property type="entry name" value="ABC_TRANSPORTER_1"/>
    <property type="match status" value="1"/>
</dbReference>
<dbReference type="Pfam" id="PF00005">
    <property type="entry name" value="ABC_tran"/>
    <property type="match status" value="1"/>
</dbReference>
<dbReference type="GO" id="GO:0016887">
    <property type="term" value="F:ATP hydrolysis activity"/>
    <property type="evidence" value="ECO:0007669"/>
    <property type="project" value="InterPro"/>
</dbReference>
<proteinExistence type="predicted"/>
<dbReference type="Gene3D" id="3.40.50.300">
    <property type="entry name" value="P-loop containing nucleotide triphosphate hydrolases"/>
    <property type="match status" value="1"/>
</dbReference>
<dbReference type="PROSITE" id="PS50893">
    <property type="entry name" value="ABC_TRANSPORTER_2"/>
    <property type="match status" value="1"/>
</dbReference>
<keyword evidence="8" id="KW-0472">Membrane</keyword>
<evidence type="ECO:0000256" key="4">
    <source>
        <dbReference type="ARBA" id="ARBA00022741"/>
    </source>
</evidence>
<dbReference type="GO" id="GO:0015418">
    <property type="term" value="F:ABC-type quaternary ammonium compound transporting activity"/>
    <property type="evidence" value="ECO:0007669"/>
    <property type="project" value="UniProtKB-EC"/>
</dbReference>
<dbReference type="Proteomes" id="UP000186156">
    <property type="component" value="Unassembled WGS sequence"/>
</dbReference>
<feature type="domain" description="ABC transporter" evidence="13">
    <location>
        <begin position="1"/>
        <end position="243"/>
    </location>
</feature>
<dbReference type="RefSeq" id="WP_076346521.1">
    <property type="nucleotide sequence ID" value="NZ_FTOO01000005.1"/>
</dbReference>
<keyword evidence="6" id="KW-0408">Iron</keyword>
<keyword evidence="5 14" id="KW-0067">ATP-binding</keyword>
<dbReference type="InterPro" id="IPR013611">
    <property type="entry name" value="Transp-assoc_OB_typ2"/>
</dbReference>
<dbReference type="InterPro" id="IPR003439">
    <property type="entry name" value="ABC_transporter-like_ATP-bd"/>
</dbReference>
<evidence type="ECO:0000256" key="11">
    <source>
        <dbReference type="ARBA" id="ARBA00066388"/>
    </source>
</evidence>
<evidence type="ECO:0000256" key="10">
    <source>
        <dbReference type="ARBA" id="ARBA00063934"/>
    </source>
</evidence>
<evidence type="ECO:0000256" key="6">
    <source>
        <dbReference type="ARBA" id="ARBA00023004"/>
    </source>
</evidence>
<evidence type="ECO:0000256" key="12">
    <source>
        <dbReference type="ARBA" id="ARBA00070305"/>
    </source>
</evidence>
<evidence type="ECO:0000256" key="2">
    <source>
        <dbReference type="ARBA" id="ARBA00022475"/>
    </source>
</evidence>
<evidence type="ECO:0000313" key="14">
    <source>
        <dbReference type="EMBL" id="SIS83434.1"/>
    </source>
</evidence>
<dbReference type="PANTHER" id="PTHR42781:SF4">
    <property type="entry name" value="SPERMIDINE_PUTRESCINE IMPORT ATP-BINDING PROTEIN POTA"/>
    <property type="match status" value="1"/>
</dbReference>
<dbReference type="InterPro" id="IPR050093">
    <property type="entry name" value="ABC_SmlMolc_Importer"/>
</dbReference>
<dbReference type="InterPro" id="IPR015853">
    <property type="entry name" value="ABC_transpr_FbpC"/>
</dbReference>
<dbReference type="GO" id="GO:0015408">
    <property type="term" value="F:ABC-type ferric iron transporter activity"/>
    <property type="evidence" value="ECO:0007669"/>
    <property type="project" value="InterPro"/>
</dbReference>
<protein>
    <recommendedName>
        <fullName evidence="12">Carnitine transport ATP-binding protein OpuCA</fullName>
        <ecNumber evidence="11">7.6.2.9</ecNumber>
    </recommendedName>
</protein>
<dbReference type="OrthoDB" id="2374252at2"/>
<dbReference type="Pfam" id="PF08402">
    <property type="entry name" value="TOBE_2"/>
    <property type="match status" value="1"/>
</dbReference>
<dbReference type="GO" id="GO:0005524">
    <property type="term" value="F:ATP binding"/>
    <property type="evidence" value="ECO:0007669"/>
    <property type="project" value="UniProtKB-KW"/>
</dbReference>
<dbReference type="SUPFAM" id="SSF52540">
    <property type="entry name" value="P-loop containing nucleoside triphosphate hydrolases"/>
    <property type="match status" value="1"/>
</dbReference>
<organism evidence="14 15">
    <name type="scientific">Alicyclobacillus vulcanalis</name>
    <dbReference type="NCBI Taxonomy" id="252246"/>
    <lineage>
        <taxon>Bacteria</taxon>
        <taxon>Bacillati</taxon>
        <taxon>Bacillota</taxon>
        <taxon>Bacilli</taxon>
        <taxon>Bacillales</taxon>
        <taxon>Alicyclobacillaceae</taxon>
        <taxon>Alicyclobacillus</taxon>
    </lineage>
</organism>
<dbReference type="InterPro" id="IPR003593">
    <property type="entry name" value="AAA+_ATPase"/>
</dbReference>
<dbReference type="InterPro" id="IPR027417">
    <property type="entry name" value="P-loop_NTPase"/>
</dbReference>
<evidence type="ECO:0000313" key="15">
    <source>
        <dbReference type="Proteomes" id="UP000186156"/>
    </source>
</evidence>
<dbReference type="CDD" id="cd03259">
    <property type="entry name" value="ABC_Carb_Solutes_like"/>
    <property type="match status" value="1"/>
</dbReference>
<comment type="catalytic activity">
    <reaction evidence="9">
        <text>a quaternary ammonium(out) + ATP + H2O = a quaternary ammonium(in) + ADP + phosphate + H(+)</text>
        <dbReference type="Rhea" id="RHEA:11036"/>
        <dbReference type="ChEBI" id="CHEBI:15377"/>
        <dbReference type="ChEBI" id="CHEBI:15378"/>
        <dbReference type="ChEBI" id="CHEBI:30616"/>
        <dbReference type="ChEBI" id="CHEBI:35267"/>
        <dbReference type="ChEBI" id="CHEBI:43474"/>
        <dbReference type="ChEBI" id="CHEBI:456216"/>
        <dbReference type="EC" id="7.6.2.9"/>
    </reaction>
</comment>
<dbReference type="InterPro" id="IPR008995">
    <property type="entry name" value="Mo/tungstate-bd_C_term_dom"/>
</dbReference>
<reference evidence="15" key="1">
    <citation type="submission" date="2017-01" db="EMBL/GenBank/DDBJ databases">
        <authorList>
            <person name="Varghese N."/>
            <person name="Submissions S."/>
        </authorList>
    </citation>
    <scope>NUCLEOTIDE SEQUENCE [LARGE SCALE GENOMIC DNA]</scope>
    <source>
        <strain evidence="15">DSM 16176</strain>
    </source>
</reference>
<dbReference type="InterPro" id="IPR017871">
    <property type="entry name" value="ABC_transporter-like_CS"/>
</dbReference>
<keyword evidence="15" id="KW-1185">Reference proteome</keyword>
<name>A0A1N7MBF9_9BACL</name>
<dbReference type="PANTHER" id="PTHR42781">
    <property type="entry name" value="SPERMIDINE/PUTRESCINE IMPORT ATP-BINDING PROTEIN POTA"/>
    <property type="match status" value="1"/>
</dbReference>
<accession>A0A1N7MBF9</accession>
<keyword evidence="2" id="KW-1003">Cell membrane</keyword>
<dbReference type="GO" id="GO:0043190">
    <property type="term" value="C:ATP-binding cassette (ABC) transporter complex"/>
    <property type="evidence" value="ECO:0007669"/>
    <property type="project" value="InterPro"/>
</dbReference>
<comment type="subunit">
    <text evidence="10">The complex is composed of two ATP-binding proteins (OpuCA), two transmembrane proteins (OpuCB and OpuCD) and a solute-binding protein (OpuCC).</text>
</comment>
<evidence type="ECO:0000256" key="8">
    <source>
        <dbReference type="ARBA" id="ARBA00023136"/>
    </source>
</evidence>